<accession>A0AAV7P1P4</accession>
<keyword evidence="2" id="KW-1185">Reference proteome</keyword>
<comment type="caution">
    <text evidence="1">The sequence shown here is derived from an EMBL/GenBank/DDBJ whole genome shotgun (WGS) entry which is preliminary data.</text>
</comment>
<gene>
    <name evidence="1" type="ORF">NDU88_007748</name>
</gene>
<dbReference type="EMBL" id="JANPWB010000012">
    <property type="protein sequence ID" value="KAJ1119563.1"/>
    <property type="molecule type" value="Genomic_DNA"/>
</dbReference>
<reference evidence="1" key="1">
    <citation type="journal article" date="2022" name="bioRxiv">
        <title>Sequencing and chromosome-scale assembly of the giantPleurodeles waltlgenome.</title>
        <authorList>
            <person name="Brown T."/>
            <person name="Elewa A."/>
            <person name="Iarovenko S."/>
            <person name="Subramanian E."/>
            <person name="Araus A.J."/>
            <person name="Petzold A."/>
            <person name="Susuki M."/>
            <person name="Suzuki K.-i.T."/>
            <person name="Hayashi T."/>
            <person name="Toyoda A."/>
            <person name="Oliveira C."/>
            <person name="Osipova E."/>
            <person name="Leigh N.D."/>
            <person name="Simon A."/>
            <person name="Yun M.H."/>
        </authorList>
    </citation>
    <scope>NUCLEOTIDE SEQUENCE</scope>
    <source>
        <strain evidence="1">20211129_DDA</strain>
        <tissue evidence="1">Liver</tissue>
    </source>
</reference>
<dbReference type="AlphaFoldDB" id="A0AAV7P1P4"/>
<sequence length="107" mass="12403">MRTVTTGVHRHWLLEPIMLNDNQCKVAWWSLTPYCGSLYYSPKMVCQIIVACRMLHNLALRRQVPFLQEDVPGDGHVAAVEPVDSEEEEAEEEDVDIRSNIIQQYFQ</sequence>
<organism evidence="1 2">
    <name type="scientific">Pleurodeles waltl</name>
    <name type="common">Iberian ribbed newt</name>
    <dbReference type="NCBI Taxonomy" id="8319"/>
    <lineage>
        <taxon>Eukaryota</taxon>
        <taxon>Metazoa</taxon>
        <taxon>Chordata</taxon>
        <taxon>Craniata</taxon>
        <taxon>Vertebrata</taxon>
        <taxon>Euteleostomi</taxon>
        <taxon>Amphibia</taxon>
        <taxon>Batrachia</taxon>
        <taxon>Caudata</taxon>
        <taxon>Salamandroidea</taxon>
        <taxon>Salamandridae</taxon>
        <taxon>Pleurodelinae</taxon>
        <taxon>Pleurodeles</taxon>
    </lineage>
</organism>
<evidence type="ECO:0008006" key="3">
    <source>
        <dbReference type="Google" id="ProtNLM"/>
    </source>
</evidence>
<proteinExistence type="predicted"/>
<evidence type="ECO:0000313" key="2">
    <source>
        <dbReference type="Proteomes" id="UP001066276"/>
    </source>
</evidence>
<name>A0AAV7P1P4_PLEWA</name>
<evidence type="ECO:0000313" key="1">
    <source>
        <dbReference type="EMBL" id="KAJ1119563.1"/>
    </source>
</evidence>
<dbReference type="Proteomes" id="UP001066276">
    <property type="component" value="Chromosome 8"/>
</dbReference>
<protein>
    <recommendedName>
        <fullName evidence="3">Nuclease HARBI1</fullName>
    </recommendedName>
</protein>